<proteinExistence type="inferred from homology"/>
<dbReference type="InterPro" id="IPR008011">
    <property type="entry name" value="Complex1_LYR_dom"/>
</dbReference>
<evidence type="ECO:0000256" key="1">
    <source>
        <dbReference type="ARBA" id="ARBA00004305"/>
    </source>
</evidence>
<dbReference type="STRING" id="984486.A0A1E3QNH1"/>
<dbReference type="GeneID" id="30150277"/>
<protein>
    <recommendedName>
        <fullName evidence="5">Complex 1 LYR protein domain-containing protein</fullName>
    </recommendedName>
</protein>
<dbReference type="PANTHER" id="PTHR13675">
    <property type="entry name" value="LYR MOTIF-CONTAINING PROTEIN 2"/>
    <property type="match status" value="1"/>
</dbReference>
<dbReference type="InterPro" id="IPR045295">
    <property type="entry name" value="Complex1_LYR_SDHAF1_LYRM8"/>
</dbReference>
<sequence length="78" mass="9510">MARLSGIQKEVTKLYRHCCRCVYKKPEETRPNWRRFIRGEFAKYREIPKRDFATVEYLIRQGWKRAELYAGEGVRDVR</sequence>
<evidence type="ECO:0000313" key="7">
    <source>
        <dbReference type="Proteomes" id="UP000094336"/>
    </source>
</evidence>
<dbReference type="RefSeq" id="XP_018984584.1">
    <property type="nucleotide sequence ID" value="XM_019132424.1"/>
</dbReference>
<evidence type="ECO:0000256" key="4">
    <source>
        <dbReference type="ARBA" id="ARBA00025715"/>
    </source>
</evidence>
<feature type="domain" description="Complex 1 LYR protein" evidence="5">
    <location>
        <begin position="9"/>
        <end position="67"/>
    </location>
</feature>
<reference evidence="7" key="1">
    <citation type="submission" date="2016-05" db="EMBL/GenBank/DDBJ databases">
        <title>Comparative genomics of biotechnologically important yeasts.</title>
        <authorList>
            <consortium name="DOE Joint Genome Institute"/>
            <person name="Riley R."/>
            <person name="Haridas S."/>
            <person name="Wolfe K.H."/>
            <person name="Lopes M.R."/>
            <person name="Hittinger C.T."/>
            <person name="Goker M."/>
            <person name="Salamov A."/>
            <person name="Wisecaver J."/>
            <person name="Long T.M."/>
            <person name="Aerts A.L."/>
            <person name="Barry K."/>
            <person name="Choi C."/>
            <person name="Clum A."/>
            <person name="Coughlan A.Y."/>
            <person name="Deshpande S."/>
            <person name="Douglass A.P."/>
            <person name="Hanson S.J."/>
            <person name="Klenk H.-P."/>
            <person name="Labutti K."/>
            <person name="Lapidus A."/>
            <person name="Lindquist E."/>
            <person name="Lipzen A."/>
            <person name="Meier-Kolthoff J.P."/>
            <person name="Ohm R.A."/>
            <person name="Otillar R.P."/>
            <person name="Pangilinan J."/>
            <person name="Peng Y."/>
            <person name="Rokas A."/>
            <person name="Rosa C.A."/>
            <person name="Scheuner C."/>
            <person name="Sibirny A.A."/>
            <person name="Slot J.C."/>
            <person name="Stielow J.B."/>
            <person name="Sun H."/>
            <person name="Kurtzman C.P."/>
            <person name="Blackwell M."/>
            <person name="Grigoriev I.V."/>
            <person name="Jeffries T.W."/>
        </authorList>
    </citation>
    <scope>NUCLEOTIDE SEQUENCE [LARGE SCALE GENOMIC DNA]</scope>
    <source>
        <strain evidence="7">NRRL Y-12698</strain>
    </source>
</reference>
<evidence type="ECO:0000256" key="3">
    <source>
        <dbReference type="ARBA" id="ARBA00023186"/>
    </source>
</evidence>
<dbReference type="GO" id="GO:0034553">
    <property type="term" value="P:mitochondrial respiratory chain complex II assembly"/>
    <property type="evidence" value="ECO:0007669"/>
    <property type="project" value="InterPro"/>
</dbReference>
<organism evidence="6 7">
    <name type="scientific">Babjeviella inositovora NRRL Y-12698</name>
    <dbReference type="NCBI Taxonomy" id="984486"/>
    <lineage>
        <taxon>Eukaryota</taxon>
        <taxon>Fungi</taxon>
        <taxon>Dikarya</taxon>
        <taxon>Ascomycota</taxon>
        <taxon>Saccharomycotina</taxon>
        <taxon>Pichiomycetes</taxon>
        <taxon>Serinales incertae sedis</taxon>
        <taxon>Babjeviella</taxon>
    </lineage>
</organism>
<evidence type="ECO:0000256" key="2">
    <source>
        <dbReference type="ARBA" id="ARBA00023128"/>
    </source>
</evidence>
<dbReference type="Proteomes" id="UP000094336">
    <property type="component" value="Unassembled WGS sequence"/>
</dbReference>
<evidence type="ECO:0000313" key="6">
    <source>
        <dbReference type="EMBL" id="ODQ79256.1"/>
    </source>
</evidence>
<comment type="subcellular location">
    <subcellularLocation>
        <location evidence="1">Mitochondrion matrix</location>
    </subcellularLocation>
</comment>
<keyword evidence="2" id="KW-0496">Mitochondrion</keyword>
<dbReference type="OrthoDB" id="273010at2759"/>
<dbReference type="Pfam" id="PF05347">
    <property type="entry name" value="Complex1_LYR"/>
    <property type="match status" value="1"/>
</dbReference>
<name>A0A1E3QNH1_9ASCO</name>
<dbReference type="PANTHER" id="PTHR13675:SF1">
    <property type="entry name" value="SUCCINATE DEHYDROGENASE ASSEMBLY FACTOR 1, MITOCHONDRIAL"/>
    <property type="match status" value="1"/>
</dbReference>
<comment type="similarity">
    <text evidence="4">Belongs to the complex I LYR family. SDHAF1 subfamily.</text>
</comment>
<dbReference type="GO" id="GO:0005759">
    <property type="term" value="C:mitochondrial matrix"/>
    <property type="evidence" value="ECO:0007669"/>
    <property type="project" value="UniProtKB-SubCell"/>
</dbReference>
<evidence type="ECO:0000259" key="5">
    <source>
        <dbReference type="Pfam" id="PF05347"/>
    </source>
</evidence>
<dbReference type="CDD" id="cd20268">
    <property type="entry name" value="Complex1_LYR_SDHAF1_LYRM8"/>
    <property type="match status" value="1"/>
</dbReference>
<gene>
    <name evidence="6" type="ORF">BABINDRAFT_64094</name>
</gene>
<keyword evidence="3" id="KW-0143">Chaperone</keyword>
<keyword evidence="7" id="KW-1185">Reference proteome</keyword>
<dbReference type="AlphaFoldDB" id="A0A1E3QNH1"/>
<accession>A0A1E3QNH1</accession>
<dbReference type="EMBL" id="KV454433">
    <property type="protein sequence ID" value="ODQ79256.1"/>
    <property type="molecule type" value="Genomic_DNA"/>
</dbReference>